<accession>A0A2K4ZH71</accession>
<dbReference type="Pfam" id="PF13416">
    <property type="entry name" value="SBP_bac_8"/>
    <property type="match status" value="1"/>
</dbReference>
<name>A0A2K4ZH71_9FIRM</name>
<dbReference type="OrthoDB" id="9764785at2"/>
<dbReference type="SUPFAM" id="SSF53850">
    <property type="entry name" value="Periplasmic binding protein-like II"/>
    <property type="match status" value="1"/>
</dbReference>
<dbReference type="PANTHER" id="PTHR43649:SF12">
    <property type="entry name" value="DIACETYLCHITOBIOSE BINDING PROTEIN DASA"/>
    <property type="match status" value="1"/>
</dbReference>
<organism evidence="1 2">
    <name type="scientific">Acetatifactor muris</name>
    <dbReference type="NCBI Taxonomy" id="879566"/>
    <lineage>
        <taxon>Bacteria</taxon>
        <taxon>Bacillati</taxon>
        <taxon>Bacillota</taxon>
        <taxon>Clostridia</taxon>
        <taxon>Lachnospirales</taxon>
        <taxon>Lachnospiraceae</taxon>
        <taxon>Acetatifactor</taxon>
    </lineage>
</organism>
<sequence length="484" mass="53353">MKSTGRLTGSICLAAVLALGLTGCGDKSPLDPGNPVSLTVWHYYNGSQQVAFDALVEEFNDTVGREKGIYVQSYSQGSVSDLETAVRESISEKVGSAEMPDIFSSYADTAYEVEQVGALANLSDYLDKEELEKYVDSYIEEGCIAADGTLRIFPTAKSTEIMMINRTDWEPFAAATGASLEELKTIEGVTAAAQAYYEWTDSQTPDIPGDGRAFYGRDAVANYFIIGMQQLGVEIFMVENGQVTLNLPKQELYRLWENYYVPMVRGYFGAYGSFRSDDVKTGDLLAYTGSTSSAMYFPGQVELDDSSYAIEYIVMPAPVFEGGARYAVQQGAGMVVSKSDEKHEYASVEFLKWFTEAENNLRFGCVSGYLPVRKEANSAEKLDQVIAEQQLEVAPKTYDCLTTIFKEMDSLTLYTNKSFENGSAARKVLEYNLADKAAQDRTDVAEMLKQGKSLEEAAGPYVTEAAFEEWYQAFCEALNAAVNK</sequence>
<evidence type="ECO:0000313" key="2">
    <source>
        <dbReference type="Proteomes" id="UP000236311"/>
    </source>
</evidence>
<protein>
    <submittedName>
        <fullName evidence="1">Bacterial extracellular solute-binding protein</fullName>
    </submittedName>
</protein>
<dbReference type="EMBL" id="OFSM01000012">
    <property type="protein sequence ID" value="SOY29819.1"/>
    <property type="molecule type" value="Genomic_DNA"/>
</dbReference>
<dbReference type="PANTHER" id="PTHR43649">
    <property type="entry name" value="ARABINOSE-BINDING PROTEIN-RELATED"/>
    <property type="match status" value="1"/>
</dbReference>
<keyword evidence="2" id="KW-1185">Reference proteome</keyword>
<reference evidence="1 2" key="1">
    <citation type="submission" date="2018-01" db="EMBL/GenBank/DDBJ databases">
        <authorList>
            <person name="Gaut B.S."/>
            <person name="Morton B.R."/>
            <person name="Clegg M.T."/>
            <person name="Duvall M.R."/>
        </authorList>
    </citation>
    <scope>NUCLEOTIDE SEQUENCE [LARGE SCALE GENOMIC DNA]</scope>
    <source>
        <strain evidence="1">GP69</strain>
    </source>
</reference>
<gene>
    <name evidence="1" type="ORF">AMURIS_02540</name>
</gene>
<dbReference type="InterPro" id="IPR006059">
    <property type="entry name" value="SBP"/>
</dbReference>
<dbReference type="RefSeq" id="WP_103239905.1">
    <property type="nucleotide sequence ID" value="NZ_JANJZD010000011.1"/>
</dbReference>
<proteinExistence type="predicted"/>
<evidence type="ECO:0000313" key="1">
    <source>
        <dbReference type="EMBL" id="SOY29819.1"/>
    </source>
</evidence>
<dbReference type="Proteomes" id="UP000236311">
    <property type="component" value="Unassembled WGS sequence"/>
</dbReference>
<dbReference type="Gene3D" id="3.40.190.10">
    <property type="entry name" value="Periplasmic binding protein-like II"/>
    <property type="match status" value="1"/>
</dbReference>
<dbReference type="AlphaFoldDB" id="A0A2K4ZH71"/>
<dbReference type="InterPro" id="IPR050490">
    <property type="entry name" value="Bact_solute-bd_prot1"/>
</dbReference>
<dbReference type="PROSITE" id="PS51257">
    <property type="entry name" value="PROKAR_LIPOPROTEIN"/>
    <property type="match status" value="1"/>
</dbReference>